<dbReference type="Proteomes" id="UP000231480">
    <property type="component" value="Unassembled WGS sequence"/>
</dbReference>
<keyword evidence="1" id="KW-1133">Transmembrane helix</keyword>
<evidence type="ECO:0000256" key="1">
    <source>
        <dbReference type="SAM" id="Phobius"/>
    </source>
</evidence>
<protein>
    <recommendedName>
        <fullName evidence="4">Cell division protein FtsL</fullName>
    </recommendedName>
</protein>
<keyword evidence="1" id="KW-0472">Membrane</keyword>
<evidence type="ECO:0008006" key="4">
    <source>
        <dbReference type="Google" id="ProtNLM"/>
    </source>
</evidence>
<gene>
    <name evidence="2" type="ORF">COX44_02735</name>
</gene>
<evidence type="ECO:0000313" key="2">
    <source>
        <dbReference type="EMBL" id="PIP16920.1"/>
    </source>
</evidence>
<name>A0A2G9YCG5_9BACT</name>
<accession>A0A2G9YCG5</accession>
<reference evidence="2 3" key="1">
    <citation type="submission" date="2017-09" db="EMBL/GenBank/DDBJ databases">
        <title>Depth-based differentiation of microbial function through sediment-hosted aquifers and enrichment of novel symbionts in the deep terrestrial subsurface.</title>
        <authorList>
            <person name="Probst A.J."/>
            <person name="Ladd B."/>
            <person name="Jarett J.K."/>
            <person name="Geller-Mcgrath D.E."/>
            <person name="Sieber C.M."/>
            <person name="Emerson J.B."/>
            <person name="Anantharaman K."/>
            <person name="Thomas B.C."/>
            <person name="Malmstrom R."/>
            <person name="Stieglmeier M."/>
            <person name="Klingl A."/>
            <person name="Woyke T."/>
            <person name="Ryan C.M."/>
            <person name="Banfield J.F."/>
        </authorList>
    </citation>
    <scope>NUCLEOTIDE SEQUENCE [LARGE SCALE GENOMIC DNA]</scope>
    <source>
        <strain evidence="2">CG23_combo_of_CG06-09_8_20_14_all_37_13</strain>
    </source>
</reference>
<keyword evidence="1" id="KW-0812">Transmembrane</keyword>
<dbReference type="EMBL" id="PCRH01000060">
    <property type="protein sequence ID" value="PIP16920.1"/>
    <property type="molecule type" value="Genomic_DNA"/>
</dbReference>
<proteinExistence type="predicted"/>
<organism evidence="2 3">
    <name type="scientific">Candidatus Portnoybacteria bacterium CG23_combo_of_CG06-09_8_20_14_all_37_13</name>
    <dbReference type="NCBI Taxonomy" id="1974819"/>
    <lineage>
        <taxon>Bacteria</taxon>
        <taxon>Candidatus Portnoyibacteriota</taxon>
    </lineage>
</organism>
<comment type="caution">
    <text evidence="2">The sequence shown here is derived from an EMBL/GenBank/DDBJ whole genome shotgun (WGS) entry which is preliminary data.</text>
</comment>
<feature type="transmembrane region" description="Helical" evidence="1">
    <location>
        <begin position="20"/>
        <end position="39"/>
    </location>
</feature>
<evidence type="ECO:0000313" key="3">
    <source>
        <dbReference type="Proteomes" id="UP000231480"/>
    </source>
</evidence>
<sequence>MTEYLKSRKISRTKSNQGLAVLSILIVLAIFCLGFFYIIQTNGLVESSYQIRQQKEYLGKLEIKNQKLEAEIANWQSPANLERIIEPLGLVEADKVIYLEKETTVAVKK</sequence>
<dbReference type="AlphaFoldDB" id="A0A2G9YCG5"/>